<dbReference type="NCBIfam" id="NF003816">
    <property type="entry name" value="PRK05406.1-5"/>
    <property type="match status" value="1"/>
</dbReference>
<dbReference type="InterPro" id="IPR005501">
    <property type="entry name" value="LamB/YcsF/PxpA-like"/>
</dbReference>
<dbReference type="GO" id="GO:0017168">
    <property type="term" value="F:5-oxoprolinase (ATP-hydrolyzing) activity"/>
    <property type="evidence" value="ECO:0007669"/>
    <property type="project" value="UniProtKB-UniRule"/>
</dbReference>
<dbReference type="EC" id="3.5.2.9" evidence="1"/>
<sequence length="252" mass="27848">MAKIDLNCDMGESFSQYVLGNDEEMMQYITSANIACGYHGGDPHVMRKTVKLAKEYDVKIGAHPGFPDLLGFGRRDMAATASEVKDYVTYQMGALREFARAEDIQLQHCKPHGALFMKAMRDRDLARTILEAVHEADPNMVVFSLARSEVYEEAQKMGVPVAKEAYADREHTKEGSIVMTRKGSAIEDYDKMAERVVRIVTEGRVITNEGEDVKLEAETVCIHGDTPGAPKLAKTITEALQSANVDITSVKG</sequence>
<evidence type="ECO:0000313" key="3">
    <source>
        <dbReference type="Proteomes" id="UP000199516"/>
    </source>
</evidence>
<evidence type="ECO:0000256" key="1">
    <source>
        <dbReference type="HAMAP-Rule" id="MF_00691"/>
    </source>
</evidence>
<comment type="function">
    <text evidence="1">Catalyzes the cleavage of 5-oxoproline to form L-glutamate coupled to the hydrolysis of ATP to ADP and inorganic phosphate.</text>
</comment>
<protein>
    <recommendedName>
        <fullName evidence="1">5-oxoprolinase subunit A</fullName>
        <shortName evidence="1">5-OPase subunit A</shortName>
        <ecNumber evidence="1">3.5.2.9</ecNumber>
    </recommendedName>
    <alternativeName>
        <fullName evidence="1">5-oxoprolinase (ATP-hydrolyzing) subunit A</fullName>
    </alternativeName>
</protein>
<proteinExistence type="inferred from homology"/>
<keyword evidence="1" id="KW-0067">ATP-binding</keyword>
<name>A0A1I2BCS8_9BACI</name>
<dbReference type="RefSeq" id="WP_091658358.1">
    <property type="nucleotide sequence ID" value="NZ_FONT01000002.1"/>
</dbReference>
<keyword evidence="1" id="KW-0547">Nucleotide-binding</keyword>
<dbReference type="EMBL" id="FONT01000002">
    <property type="protein sequence ID" value="SFE52960.1"/>
    <property type="molecule type" value="Genomic_DNA"/>
</dbReference>
<dbReference type="GO" id="GO:0005975">
    <property type="term" value="P:carbohydrate metabolic process"/>
    <property type="evidence" value="ECO:0007669"/>
    <property type="project" value="InterPro"/>
</dbReference>
<dbReference type="Proteomes" id="UP000199516">
    <property type="component" value="Unassembled WGS sequence"/>
</dbReference>
<evidence type="ECO:0000313" key="2">
    <source>
        <dbReference type="EMBL" id="SFE52960.1"/>
    </source>
</evidence>
<comment type="catalytic activity">
    <reaction evidence="1">
        <text>5-oxo-L-proline + ATP + 2 H2O = L-glutamate + ADP + phosphate + H(+)</text>
        <dbReference type="Rhea" id="RHEA:10348"/>
        <dbReference type="ChEBI" id="CHEBI:15377"/>
        <dbReference type="ChEBI" id="CHEBI:15378"/>
        <dbReference type="ChEBI" id="CHEBI:29985"/>
        <dbReference type="ChEBI" id="CHEBI:30616"/>
        <dbReference type="ChEBI" id="CHEBI:43474"/>
        <dbReference type="ChEBI" id="CHEBI:58402"/>
        <dbReference type="ChEBI" id="CHEBI:456216"/>
        <dbReference type="EC" id="3.5.2.9"/>
    </reaction>
</comment>
<comment type="subunit">
    <text evidence="1">Forms a complex composed of PxpA, PxpB and PxpC.</text>
</comment>
<dbReference type="OrthoDB" id="9773478at2"/>
<dbReference type="PANTHER" id="PTHR30292:SF0">
    <property type="entry name" value="5-OXOPROLINASE SUBUNIT A"/>
    <property type="match status" value="1"/>
</dbReference>
<dbReference type="SUPFAM" id="SSF88713">
    <property type="entry name" value="Glycoside hydrolase/deacetylase"/>
    <property type="match status" value="1"/>
</dbReference>
<gene>
    <name evidence="1" type="primary">pxpA</name>
    <name evidence="2" type="ORF">SAMN05192532_102176</name>
</gene>
<dbReference type="HAMAP" id="MF_00691">
    <property type="entry name" value="PxpA"/>
    <property type="match status" value="1"/>
</dbReference>
<keyword evidence="3" id="KW-1185">Reference proteome</keyword>
<dbReference type="AlphaFoldDB" id="A0A1I2BCS8"/>
<dbReference type="InterPro" id="IPR011330">
    <property type="entry name" value="Glyco_hydro/deAcase_b/a-brl"/>
</dbReference>
<organism evidence="2 3">
    <name type="scientific">Alteribacillus iranensis</name>
    <dbReference type="NCBI Taxonomy" id="930128"/>
    <lineage>
        <taxon>Bacteria</taxon>
        <taxon>Bacillati</taxon>
        <taxon>Bacillota</taxon>
        <taxon>Bacilli</taxon>
        <taxon>Bacillales</taxon>
        <taxon>Bacillaceae</taxon>
        <taxon>Alteribacillus</taxon>
    </lineage>
</organism>
<accession>A0A1I2BCS8</accession>
<dbReference type="PANTHER" id="PTHR30292">
    <property type="entry name" value="UNCHARACTERIZED PROTEIN YBGL-RELATED"/>
    <property type="match status" value="1"/>
</dbReference>
<dbReference type="STRING" id="930128.SAMN05192532_102176"/>
<dbReference type="Pfam" id="PF03746">
    <property type="entry name" value="LamB_YcsF"/>
    <property type="match status" value="1"/>
</dbReference>
<dbReference type="CDD" id="cd10787">
    <property type="entry name" value="LamB_YcsF_like"/>
    <property type="match status" value="1"/>
</dbReference>
<dbReference type="GO" id="GO:0005524">
    <property type="term" value="F:ATP binding"/>
    <property type="evidence" value="ECO:0007669"/>
    <property type="project" value="UniProtKB-UniRule"/>
</dbReference>
<dbReference type="NCBIfam" id="NF003814">
    <property type="entry name" value="PRK05406.1-3"/>
    <property type="match status" value="1"/>
</dbReference>
<comment type="similarity">
    <text evidence="1">Belongs to the LamB/PxpA family.</text>
</comment>
<dbReference type="Gene3D" id="3.20.20.370">
    <property type="entry name" value="Glycoside hydrolase/deacetylase"/>
    <property type="match status" value="1"/>
</dbReference>
<keyword evidence="1" id="KW-0378">Hydrolase</keyword>
<reference evidence="2 3" key="1">
    <citation type="submission" date="2016-10" db="EMBL/GenBank/DDBJ databases">
        <authorList>
            <person name="de Groot N.N."/>
        </authorList>
    </citation>
    <scope>NUCLEOTIDE SEQUENCE [LARGE SCALE GENOMIC DNA]</scope>
    <source>
        <strain evidence="2 3">DSM 23995</strain>
    </source>
</reference>